<dbReference type="RefSeq" id="XP_069206528.1">
    <property type="nucleotide sequence ID" value="XM_069356687.1"/>
</dbReference>
<dbReference type="EMBL" id="JBBXJM010000006">
    <property type="protein sequence ID" value="KAL1406584.1"/>
    <property type="molecule type" value="Genomic_DNA"/>
</dbReference>
<gene>
    <name evidence="1" type="ORF">Q8F55_008290</name>
</gene>
<proteinExistence type="predicted"/>
<comment type="caution">
    <text evidence="1">The sequence shown here is derived from an EMBL/GenBank/DDBJ whole genome shotgun (WGS) entry which is preliminary data.</text>
</comment>
<organism evidence="1 2">
    <name type="scientific">Vanrija albida</name>
    <dbReference type="NCBI Taxonomy" id="181172"/>
    <lineage>
        <taxon>Eukaryota</taxon>
        <taxon>Fungi</taxon>
        <taxon>Dikarya</taxon>
        <taxon>Basidiomycota</taxon>
        <taxon>Agaricomycotina</taxon>
        <taxon>Tremellomycetes</taxon>
        <taxon>Trichosporonales</taxon>
        <taxon>Trichosporonaceae</taxon>
        <taxon>Vanrija</taxon>
    </lineage>
</organism>
<keyword evidence="2" id="KW-1185">Reference proteome</keyword>
<accession>A0ABR3PVX3</accession>
<evidence type="ECO:0000313" key="1">
    <source>
        <dbReference type="EMBL" id="KAL1406584.1"/>
    </source>
</evidence>
<name>A0ABR3PVX3_9TREE</name>
<evidence type="ECO:0000313" key="2">
    <source>
        <dbReference type="Proteomes" id="UP001565368"/>
    </source>
</evidence>
<reference evidence="1 2" key="1">
    <citation type="submission" date="2023-08" db="EMBL/GenBank/DDBJ databases">
        <title>Annotated Genome Sequence of Vanrija albida AlHP1.</title>
        <authorList>
            <person name="Herzog R."/>
        </authorList>
    </citation>
    <scope>NUCLEOTIDE SEQUENCE [LARGE SCALE GENOMIC DNA]</scope>
    <source>
        <strain evidence="1 2">AlHP1</strain>
    </source>
</reference>
<dbReference type="GeneID" id="95989333"/>
<protein>
    <submittedName>
        <fullName evidence="1">Uncharacterized protein</fullName>
    </submittedName>
</protein>
<dbReference type="Proteomes" id="UP001565368">
    <property type="component" value="Unassembled WGS sequence"/>
</dbReference>
<sequence>MAIVNATLIPRSDEPATNKTWPANWYWFNVTKEAFFLKTKGVVPGSGYYLVLHTGNQSVRSKSFGAAATAAVTRNVNDHKAQRNGLLRSPYQTSST</sequence>